<name>A0ABT8T4C9_9HYPH</name>
<evidence type="ECO:0000256" key="1">
    <source>
        <dbReference type="ARBA" id="ARBA00010641"/>
    </source>
</evidence>
<comment type="caution">
    <text evidence="7">The sequence shown here is derived from an EMBL/GenBank/DDBJ whole genome shotgun (WGS) entry which is preliminary data.</text>
</comment>
<accession>A0ABT8T4C9</accession>
<dbReference type="RefSeq" id="WP_302079621.1">
    <property type="nucleotide sequence ID" value="NZ_JAUKWQ010000014.1"/>
</dbReference>
<dbReference type="EMBL" id="JAUKWQ010000014">
    <property type="protein sequence ID" value="MDO1585335.1"/>
    <property type="molecule type" value="Genomic_DNA"/>
</dbReference>
<evidence type="ECO:0000256" key="4">
    <source>
        <dbReference type="ARBA" id="ARBA00023163"/>
    </source>
</evidence>
<reference evidence="7" key="2">
    <citation type="submission" date="2023-07" db="EMBL/GenBank/DDBJ databases">
        <authorList>
            <person name="Sun H."/>
        </authorList>
    </citation>
    <scope>NUCLEOTIDE SEQUENCE</scope>
    <source>
        <strain evidence="7">05753</strain>
    </source>
</reference>
<dbReference type="SUPFAM" id="SSF88946">
    <property type="entry name" value="Sigma2 domain of RNA polymerase sigma factors"/>
    <property type="match status" value="1"/>
</dbReference>
<dbReference type="Gene3D" id="1.10.10.10">
    <property type="entry name" value="Winged helix-like DNA-binding domain superfamily/Winged helix DNA-binding domain"/>
    <property type="match status" value="1"/>
</dbReference>
<evidence type="ECO:0000313" key="7">
    <source>
        <dbReference type="EMBL" id="MDO1585335.1"/>
    </source>
</evidence>
<evidence type="ECO:0000313" key="8">
    <source>
        <dbReference type="Proteomes" id="UP001169006"/>
    </source>
</evidence>
<proteinExistence type="inferred from homology"/>
<feature type="domain" description="PhyR sigma2" evidence="6">
    <location>
        <begin position="20"/>
        <end position="72"/>
    </location>
</feature>
<dbReference type="Gene3D" id="1.10.1740.10">
    <property type="match status" value="1"/>
</dbReference>
<dbReference type="PANTHER" id="PTHR43133">
    <property type="entry name" value="RNA POLYMERASE ECF-TYPE SIGMA FACTO"/>
    <property type="match status" value="1"/>
</dbReference>
<evidence type="ECO:0000256" key="2">
    <source>
        <dbReference type="ARBA" id="ARBA00023015"/>
    </source>
</evidence>
<dbReference type="PANTHER" id="PTHR43133:SF25">
    <property type="entry name" value="RNA POLYMERASE SIGMA FACTOR RFAY-RELATED"/>
    <property type="match status" value="1"/>
</dbReference>
<keyword evidence="3" id="KW-0731">Sigma factor</keyword>
<dbReference type="InterPro" id="IPR013249">
    <property type="entry name" value="RNA_pol_sigma70_r4_t2"/>
</dbReference>
<dbReference type="Proteomes" id="UP001169006">
    <property type="component" value="Unassembled WGS sequence"/>
</dbReference>
<dbReference type="Pfam" id="PF22029">
    <property type="entry name" value="PhyR_sigma2"/>
    <property type="match status" value="1"/>
</dbReference>
<feature type="domain" description="RNA polymerase sigma factor 70 region 4 type 2" evidence="5">
    <location>
        <begin position="108"/>
        <end position="152"/>
    </location>
</feature>
<dbReference type="SUPFAM" id="SSF88659">
    <property type="entry name" value="Sigma3 and sigma4 domains of RNA polymerase sigma factors"/>
    <property type="match status" value="1"/>
</dbReference>
<dbReference type="InterPro" id="IPR036388">
    <property type="entry name" value="WH-like_DNA-bd_sf"/>
</dbReference>
<comment type="similarity">
    <text evidence="1">Belongs to the sigma-70 factor family. ECF subfamily.</text>
</comment>
<dbReference type="InterPro" id="IPR053866">
    <property type="entry name" value="PhyR_sigma2"/>
</dbReference>
<keyword evidence="4" id="KW-0804">Transcription</keyword>
<evidence type="ECO:0000259" key="5">
    <source>
        <dbReference type="Pfam" id="PF08281"/>
    </source>
</evidence>
<evidence type="ECO:0000259" key="6">
    <source>
        <dbReference type="Pfam" id="PF22029"/>
    </source>
</evidence>
<keyword evidence="2" id="KW-0805">Transcription regulation</keyword>
<dbReference type="InterPro" id="IPR013324">
    <property type="entry name" value="RNA_pol_sigma_r3/r4-like"/>
</dbReference>
<gene>
    <name evidence="7" type="ORF">Q2T52_24855</name>
</gene>
<dbReference type="InterPro" id="IPR039425">
    <property type="entry name" value="RNA_pol_sigma-70-like"/>
</dbReference>
<organism evidence="7 8">
    <name type="scientific">Rhizobium oryzicola</name>
    <dbReference type="NCBI Taxonomy" id="1232668"/>
    <lineage>
        <taxon>Bacteria</taxon>
        <taxon>Pseudomonadati</taxon>
        <taxon>Pseudomonadota</taxon>
        <taxon>Alphaproteobacteria</taxon>
        <taxon>Hyphomicrobiales</taxon>
        <taxon>Rhizobiaceae</taxon>
        <taxon>Rhizobium/Agrobacterium group</taxon>
        <taxon>Rhizobium</taxon>
    </lineage>
</organism>
<sequence>MPDIMEENPQMSDIRRDLVALLPQLRRFALTLTVDTTSADGLVSAACEKAIHKSHMWKKDRRLEVWLFAIMHAMWLDDKKKRRAALKHRGEAVLLPMDAQENTTAYSILDGLSDGLAPVFLLCAVEGLSYREAASILGDTQDAVAMRLVMARHELATMMSRHVERRA</sequence>
<reference evidence="7" key="1">
    <citation type="journal article" date="2015" name="Int. J. Syst. Evol. Microbiol.">
        <title>Rhizobium oryzicola sp. nov., potential plant-growth-promoting endophytic bacteria isolated from rice roots.</title>
        <authorList>
            <person name="Zhang X.X."/>
            <person name="Gao J.S."/>
            <person name="Cao Y.H."/>
            <person name="Sheirdil R.A."/>
            <person name="Wang X.C."/>
            <person name="Zhang L."/>
        </authorList>
    </citation>
    <scope>NUCLEOTIDE SEQUENCE</scope>
    <source>
        <strain evidence="7">05753</strain>
    </source>
</reference>
<dbReference type="Pfam" id="PF08281">
    <property type="entry name" value="Sigma70_r4_2"/>
    <property type="match status" value="1"/>
</dbReference>
<dbReference type="InterPro" id="IPR013325">
    <property type="entry name" value="RNA_pol_sigma_r2"/>
</dbReference>
<keyword evidence="8" id="KW-1185">Reference proteome</keyword>
<protein>
    <submittedName>
        <fullName evidence="7">RNA polymerase sigma factor</fullName>
    </submittedName>
</protein>
<evidence type="ECO:0000256" key="3">
    <source>
        <dbReference type="ARBA" id="ARBA00023082"/>
    </source>
</evidence>